<dbReference type="Pfam" id="PF20058">
    <property type="entry name" value="DUF6457"/>
    <property type="match status" value="1"/>
</dbReference>
<gene>
    <name evidence="2" type="ORF">SAMN05216282_11754</name>
</gene>
<keyword evidence="3" id="KW-1185">Reference proteome</keyword>
<evidence type="ECO:0000259" key="1">
    <source>
        <dbReference type="Pfam" id="PF20058"/>
    </source>
</evidence>
<dbReference type="EMBL" id="FNFU01000017">
    <property type="protein sequence ID" value="SDK90520.1"/>
    <property type="molecule type" value="Genomic_DNA"/>
</dbReference>
<accession>A0A1G9FQ46</accession>
<dbReference type="InterPro" id="IPR045598">
    <property type="entry name" value="DUF6457"/>
</dbReference>
<dbReference type="STRING" id="386301.SAMN05216282_11754"/>
<dbReference type="AlphaFoldDB" id="A0A1G9FQ46"/>
<sequence>MTDHDAREPELRDWSRQLTQALQILDLQVDRNLLLDLAEESSVVSPSAGPISTFVVGYAAGLAAATGEKNATAAVESAAAVARQVLAEPTATGWADTAQ</sequence>
<name>A0A1G9FQ46_9MICO</name>
<dbReference type="Proteomes" id="UP000198701">
    <property type="component" value="Unassembled WGS sequence"/>
</dbReference>
<dbReference type="RefSeq" id="WP_092324432.1">
    <property type="nucleotide sequence ID" value="NZ_FNFU01000017.1"/>
</dbReference>
<evidence type="ECO:0000313" key="3">
    <source>
        <dbReference type="Proteomes" id="UP000198701"/>
    </source>
</evidence>
<dbReference type="OrthoDB" id="5119112at2"/>
<protein>
    <recommendedName>
        <fullName evidence="1">DUF6457 domain-containing protein</fullName>
    </recommendedName>
</protein>
<evidence type="ECO:0000313" key="2">
    <source>
        <dbReference type="EMBL" id="SDK90520.1"/>
    </source>
</evidence>
<feature type="domain" description="DUF6457" evidence="1">
    <location>
        <begin position="9"/>
        <end position="87"/>
    </location>
</feature>
<reference evidence="2 3" key="1">
    <citation type="submission" date="2016-10" db="EMBL/GenBank/DDBJ databases">
        <authorList>
            <person name="de Groot N.N."/>
        </authorList>
    </citation>
    <scope>NUCLEOTIDE SEQUENCE [LARGE SCALE GENOMIC DNA]</scope>
    <source>
        <strain evidence="2 3">CGMCC 1.5382</strain>
    </source>
</reference>
<organism evidence="2 3">
    <name type="scientific">Cryobacterium psychrotolerans</name>
    <dbReference type="NCBI Taxonomy" id="386301"/>
    <lineage>
        <taxon>Bacteria</taxon>
        <taxon>Bacillati</taxon>
        <taxon>Actinomycetota</taxon>
        <taxon>Actinomycetes</taxon>
        <taxon>Micrococcales</taxon>
        <taxon>Microbacteriaceae</taxon>
        <taxon>Cryobacterium</taxon>
    </lineage>
</organism>
<proteinExistence type="predicted"/>